<dbReference type="EMBL" id="JAAQPH010000003">
    <property type="protein sequence ID" value="NIA67900.1"/>
    <property type="molecule type" value="Genomic_DNA"/>
</dbReference>
<accession>A0A967C3K2</accession>
<evidence type="ECO:0000313" key="3">
    <source>
        <dbReference type="Proteomes" id="UP000761264"/>
    </source>
</evidence>
<comment type="caution">
    <text evidence="2">The sequence shown here is derived from an EMBL/GenBank/DDBJ whole genome shotgun (WGS) entry which is preliminary data.</text>
</comment>
<dbReference type="RefSeq" id="WP_167221937.1">
    <property type="nucleotide sequence ID" value="NZ_JAAQPH010000003.1"/>
</dbReference>
<feature type="compositionally biased region" description="Polar residues" evidence="1">
    <location>
        <begin position="126"/>
        <end position="137"/>
    </location>
</feature>
<feature type="region of interest" description="Disordered" evidence="1">
    <location>
        <begin position="110"/>
        <end position="143"/>
    </location>
</feature>
<feature type="compositionally biased region" description="Basic and acidic residues" evidence="1">
    <location>
        <begin position="191"/>
        <end position="203"/>
    </location>
</feature>
<name>A0A967C3K2_9PROT</name>
<gene>
    <name evidence="2" type="ORF">HBA54_04780</name>
</gene>
<dbReference type="AlphaFoldDB" id="A0A967C3K2"/>
<feature type="compositionally biased region" description="Polar residues" evidence="1">
    <location>
        <begin position="205"/>
        <end position="215"/>
    </location>
</feature>
<protein>
    <submittedName>
        <fullName evidence="2">Uncharacterized protein</fullName>
    </submittedName>
</protein>
<proteinExistence type="predicted"/>
<reference evidence="2" key="1">
    <citation type="submission" date="2020-03" db="EMBL/GenBank/DDBJ databases">
        <title>Genome of Pelagibius litoralis DSM 21314T.</title>
        <authorList>
            <person name="Wang G."/>
        </authorList>
    </citation>
    <scope>NUCLEOTIDE SEQUENCE</scope>
    <source>
        <strain evidence="2">DSM 21314</strain>
    </source>
</reference>
<sequence length="215" mass="23973">MTDGKITLPPPDWLTLPEVLEFLDSQGIEAEGGAEALERAFRDRQIRTRGRSKEWHGHDTKTELKAIAWDDAKADWRRSTLRKCGRWVEYEITEVDVSWIGLARWLGPSKSATPPAAHDLPASEWSEATTPADQSADSAPRYSEAKASRWLKEGLYPFLVSHGIKTTEDDDWAALKAKFPGAPRRLVRGAKNVEGKATKDRVGRPSTTSQKTPPV</sequence>
<evidence type="ECO:0000313" key="2">
    <source>
        <dbReference type="EMBL" id="NIA67900.1"/>
    </source>
</evidence>
<evidence type="ECO:0000256" key="1">
    <source>
        <dbReference type="SAM" id="MobiDB-lite"/>
    </source>
</evidence>
<keyword evidence="3" id="KW-1185">Reference proteome</keyword>
<feature type="region of interest" description="Disordered" evidence="1">
    <location>
        <begin position="186"/>
        <end position="215"/>
    </location>
</feature>
<dbReference type="Proteomes" id="UP000761264">
    <property type="component" value="Unassembled WGS sequence"/>
</dbReference>
<organism evidence="2 3">
    <name type="scientific">Pelagibius litoralis</name>
    <dbReference type="NCBI Taxonomy" id="374515"/>
    <lineage>
        <taxon>Bacteria</taxon>
        <taxon>Pseudomonadati</taxon>
        <taxon>Pseudomonadota</taxon>
        <taxon>Alphaproteobacteria</taxon>
        <taxon>Rhodospirillales</taxon>
        <taxon>Rhodovibrionaceae</taxon>
        <taxon>Pelagibius</taxon>
    </lineage>
</organism>